<name>A0A485L366_9STRA</name>
<evidence type="ECO:0000313" key="2">
    <source>
        <dbReference type="EMBL" id="VFT92259.1"/>
    </source>
</evidence>
<dbReference type="EMBL" id="VJMH01005679">
    <property type="protein sequence ID" value="KAF0693592.1"/>
    <property type="molecule type" value="Genomic_DNA"/>
</dbReference>
<keyword evidence="3" id="KW-1185">Reference proteome</keyword>
<evidence type="ECO:0000313" key="3">
    <source>
        <dbReference type="Proteomes" id="UP000332933"/>
    </source>
</evidence>
<gene>
    <name evidence="2" type="primary">Aste57867_15457</name>
    <name evidence="1" type="ORF">As57867_015401</name>
    <name evidence="2" type="ORF">ASTE57867_15457</name>
</gene>
<evidence type="ECO:0000313" key="1">
    <source>
        <dbReference type="EMBL" id="KAF0693592.1"/>
    </source>
</evidence>
<accession>A0A485L366</accession>
<protein>
    <submittedName>
        <fullName evidence="2">Aste57867_15457 protein</fullName>
    </submittedName>
</protein>
<dbReference type="Proteomes" id="UP000332933">
    <property type="component" value="Unassembled WGS sequence"/>
</dbReference>
<reference evidence="1" key="2">
    <citation type="submission" date="2019-06" db="EMBL/GenBank/DDBJ databases">
        <title>Genomics analysis of Aphanomyces spp. identifies a new class of oomycete effector associated with host adaptation.</title>
        <authorList>
            <person name="Gaulin E."/>
        </authorList>
    </citation>
    <scope>NUCLEOTIDE SEQUENCE</scope>
    <source>
        <strain evidence="1">CBS 578.67</strain>
    </source>
</reference>
<sequence length="215" mass="23459">MVTWGQVGFTMIAAGYLIGRKELPRLATMGGRYVGRSIGALLRAKNEYYEATKSSEIVKMQQELQKGLDELNQIRSEMSMIGTMKRPYAPVSTPANHPSAHHATPMKAASEAPTAVAAASGSSFVRPAATTPVSSLPLGSSSLHEYTDERSFEELIHSADDQEQARLALAEINMAKEQKFASRIESIEGGADYVAASLMESILLERRHHERPPTK</sequence>
<dbReference type="AlphaFoldDB" id="A0A485L366"/>
<dbReference type="PANTHER" id="PTHR35512:SF1">
    <property type="entry name" value="OS11G0550900 PROTEIN"/>
    <property type="match status" value="1"/>
</dbReference>
<dbReference type="OrthoDB" id="45251at2759"/>
<dbReference type="EMBL" id="CAADRA010005700">
    <property type="protein sequence ID" value="VFT92259.1"/>
    <property type="molecule type" value="Genomic_DNA"/>
</dbReference>
<organism evidence="2 3">
    <name type="scientific">Aphanomyces stellatus</name>
    <dbReference type="NCBI Taxonomy" id="120398"/>
    <lineage>
        <taxon>Eukaryota</taxon>
        <taxon>Sar</taxon>
        <taxon>Stramenopiles</taxon>
        <taxon>Oomycota</taxon>
        <taxon>Saprolegniomycetes</taxon>
        <taxon>Saprolegniales</taxon>
        <taxon>Verrucalvaceae</taxon>
        <taxon>Aphanomyces</taxon>
    </lineage>
</organism>
<dbReference type="PANTHER" id="PTHR35512">
    <property type="entry name" value="OS11G0550900 PROTEIN"/>
    <property type="match status" value="1"/>
</dbReference>
<proteinExistence type="predicted"/>
<reference evidence="2 3" key="1">
    <citation type="submission" date="2019-03" db="EMBL/GenBank/DDBJ databases">
        <authorList>
            <person name="Gaulin E."/>
            <person name="Dumas B."/>
        </authorList>
    </citation>
    <scope>NUCLEOTIDE SEQUENCE [LARGE SCALE GENOMIC DNA]</scope>
    <source>
        <strain evidence="2">CBS 568.67</strain>
    </source>
</reference>